<dbReference type="AlphaFoldDB" id="A0A8T9MU44"/>
<accession>A0A8T9MU44</accession>
<organism evidence="1 2">
    <name type="scientific">Conchiformibius kuhniae</name>
    <dbReference type="NCBI Taxonomy" id="211502"/>
    <lineage>
        <taxon>Bacteria</taxon>
        <taxon>Pseudomonadati</taxon>
        <taxon>Pseudomonadota</taxon>
        <taxon>Betaproteobacteria</taxon>
        <taxon>Neisseriales</taxon>
        <taxon>Neisseriaceae</taxon>
        <taxon>Conchiformibius</taxon>
    </lineage>
</organism>
<dbReference type="Proteomes" id="UP000831534">
    <property type="component" value="Chromosome"/>
</dbReference>
<reference evidence="1" key="1">
    <citation type="submission" date="2021-12" db="EMBL/GenBank/DDBJ databases">
        <authorList>
            <person name="Veyrier F.J."/>
        </authorList>
    </citation>
    <scope>NUCLEOTIDE SEQUENCE</scope>
    <source>
        <strain evidence="1">17694</strain>
    </source>
</reference>
<name>A0A8T9MU44_9NEIS</name>
<proteinExistence type="predicted"/>
<sequence>MIAAARRNPDARSPSHFSDDADWFAARILVLGVRVFHLPPQFAAVLEQANRRARAFAQTHGLAFRPARLCPAASNGTVFFADCDAQQSVKGA</sequence>
<evidence type="ECO:0000313" key="2">
    <source>
        <dbReference type="Proteomes" id="UP000831534"/>
    </source>
</evidence>
<dbReference type="EMBL" id="CP091521">
    <property type="protein sequence ID" value="UOP04771.1"/>
    <property type="molecule type" value="Genomic_DNA"/>
</dbReference>
<evidence type="ECO:0000313" key="1">
    <source>
        <dbReference type="EMBL" id="UOP04771.1"/>
    </source>
</evidence>
<gene>
    <name evidence="1" type="ORF">LVJ77_11530</name>
</gene>
<keyword evidence="2" id="KW-1185">Reference proteome</keyword>
<reference evidence="1" key="2">
    <citation type="journal article" date="2022" name="Res Sq">
        <title>Evolution of multicellular longitudinally dividing oral cavity symbionts (Neisseriaceae).</title>
        <authorList>
            <person name="Nyongesa S."/>
            <person name="Weber P."/>
            <person name="Bernet E."/>
            <person name="Pullido F."/>
            <person name="Nieckarz M."/>
            <person name="Delaby M."/>
            <person name="Nieves C."/>
            <person name="Viehboeck T."/>
            <person name="Krause N."/>
            <person name="Rivera-Millot A."/>
            <person name="Nakamura A."/>
            <person name="Vischer N."/>
            <person name="VanNieuwenhze M."/>
            <person name="Brun Y."/>
            <person name="Cava F."/>
            <person name="Bulgheresi S."/>
            <person name="Veyrier F."/>
        </authorList>
    </citation>
    <scope>NUCLEOTIDE SEQUENCE</scope>
    <source>
        <strain evidence="1">17694</strain>
    </source>
</reference>
<protein>
    <submittedName>
        <fullName evidence="1">Uncharacterized protein</fullName>
    </submittedName>
</protein>